<protein>
    <submittedName>
        <fullName evidence="1">Uncharacterized protein</fullName>
    </submittedName>
</protein>
<reference evidence="1" key="1">
    <citation type="journal article" date="2021" name="Proc. Natl. Acad. Sci. U.S.A.">
        <title>A Catalog of Tens of Thousands of Viruses from Human Metagenomes Reveals Hidden Associations with Chronic Diseases.</title>
        <authorList>
            <person name="Tisza M.J."/>
            <person name="Buck C.B."/>
        </authorList>
    </citation>
    <scope>NUCLEOTIDE SEQUENCE</scope>
    <source>
        <strain evidence="1">CtJ2i1</strain>
    </source>
</reference>
<dbReference type="EMBL" id="BK016182">
    <property type="protein sequence ID" value="DAG00609.1"/>
    <property type="molecule type" value="Genomic_DNA"/>
</dbReference>
<organism evidence="1">
    <name type="scientific">Myoviridae sp. ctJ2i1</name>
    <dbReference type="NCBI Taxonomy" id="2825079"/>
    <lineage>
        <taxon>Viruses</taxon>
        <taxon>Duplodnaviria</taxon>
        <taxon>Heunggongvirae</taxon>
        <taxon>Uroviricota</taxon>
        <taxon>Caudoviricetes</taxon>
    </lineage>
</organism>
<name>A0A8S5V1M0_9CAUD</name>
<evidence type="ECO:0000313" key="1">
    <source>
        <dbReference type="EMBL" id="DAG00609.1"/>
    </source>
</evidence>
<accession>A0A8S5V1M0</accession>
<proteinExistence type="predicted"/>
<sequence>MKSTIIQEFKGTINGIEISDRELFYNCEYILEQLEDQFDIDLPTSFIDDFIKAYTSIFYDLDSEYSYEFRSHMSSSSWDTDLQDITQLHFDIGSYYDTDAQFSEMNKNIRNWKNTYSKYPINLLKKK</sequence>